<name>A0A976IKG8_BRELC</name>
<dbReference type="AlphaFoldDB" id="A0A976IKG8"/>
<evidence type="ECO:0000256" key="2">
    <source>
        <dbReference type="ARBA" id="ARBA00022670"/>
    </source>
</evidence>
<comment type="similarity">
    <text evidence="1">Belongs to the DeSI family.</text>
</comment>
<dbReference type="Pfam" id="PF05903">
    <property type="entry name" value="Peptidase_C97"/>
    <property type="match status" value="1"/>
</dbReference>
<feature type="domain" description="PUL" evidence="4">
    <location>
        <begin position="190"/>
        <end position="462"/>
    </location>
</feature>
<dbReference type="InterPro" id="IPR013535">
    <property type="entry name" value="PUL_dom"/>
</dbReference>
<dbReference type="PROSITE" id="PS51396">
    <property type="entry name" value="PUL"/>
    <property type="match status" value="1"/>
</dbReference>
<dbReference type="GO" id="GO:0008233">
    <property type="term" value="F:peptidase activity"/>
    <property type="evidence" value="ECO:0007669"/>
    <property type="project" value="UniProtKB-KW"/>
</dbReference>
<dbReference type="EMBL" id="SHOA02000001">
    <property type="protein sequence ID" value="TDH73516.1"/>
    <property type="molecule type" value="Genomic_DNA"/>
</dbReference>
<evidence type="ECO:0000313" key="7">
    <source>
        <dbReference type="Proteomes" id="UP000294530"/>
    </source>
</evidence>
<dbReference type="InterPro" id="IPR042266">
    <property type="entry name" value="PPPDE_sf"/>
</dbReference>
<evidence type="ECO:0000313" key="6">
    <source>
        <dbReference type="EMBL" id="TDH73516.1"/>
    </source>
</evidence>
<evidence type="ECO:0000256" key="1">
    <source>
        <dbReference type="ARBA" id="ARBA00008140"/>
    </source>
</evidence>
<organism evidence="6 7">
    <name type="scientific">Bremia lactucae</name>
    <name type="common">Lettuce downy mildew</name>
    <dbReference type="NCBI Taxonomy" id="4779"/>
    <lineage>
        <taxon>Eukaryota</taxon>
        <taxon>Sar</taxon>
        <taxon>Stramenopiles</taxon>
        <taxon>Oomycota</taxon>
        <taxon>Peronosporomycetes</taxon>
        <taxon>Peronosporales</taxon>
        <taxon>Peronosporaceae</taxon>
        <taxon>Bremia</taxon>
    </lineage>
</organism>
<dbReference type="Proteomes" id="UP000294530">
    <property type="component" value="Unassembled WGS sequence"/>
</dbReference>
<sequence length="463" mass="51109">MPLVTLNVYDLSHGMALQLSPALLGKTIEGVWHSGILVYGKEYFFGGGGIQVMAPELVVQRYGMQPVRSFTLGETDRTLPQLEQFLWENHARFCDATYDLLRHNCNNFTDEVARFLVGTGIPKYILDLPNEALNSPFGAMLRPMLENMNTQMHAAPEDQLFSIPFNDASRATLDVPATVASTPTQASVNLVSHRFKVSGSPTLFLERTVQRIKTLNSTQLLIEAEISALNSLLVHVKEDRKQVNMALNIKLWKIIAKLLAQGSKSDFFFPGLCVFRVLLLQPPQELDAVSDTQACFDIIVNVTAMDSSVLSSAQKTVLLTVLLNAFANSGFRDMALSNSPRYLPFIFATITDSTCHEESRVLGAHIISNCCLAIKAEKNPMVTTIVCGAIETLDQISRLQSNTTMLQQIIEGIIIGLGRLLHNFEAARSLSIELGLGEIIQRLNVSPGLHAIELLVSEVVQWL</sequence>
<keyword evidence="7" id="KW-1185">Reference proteome</keyword>
<dbReference type="GeneID" id="94349866"/>
<comment type="caution">
    <text evidence="6">The sequence shown here is derived from an EMBL/GenBank/DDBJ whole genome shotgun (WGS) entry which is preliminary data.</text>
</comment>
<dbReference type="GO" id="GO:0006508">
    <property type="term" value="P:proteolysis"/>
    <property type="evidence" value="ECO:0007669"/>
    <property type="project" value="UniProtKB-KW"/>
</dbReference>
<keyword evidence="3" id="KW-0378">Hydrolase</keyword>
<feature type="domain" description="PPPDE" evidence="5">
    <location>
        <begin position="2"/>
        <end position="146"/>
    </location>
</feature>
<dbReference type="PANTHER" id="PTHR12378:SF7">
    <property type="entry name" value="DESUMOYLATING ISOPEPTIDASE 1"/>
    <property type="match status" value="1"/>
</dbReference>
<dbReference type="PANTHER" id="PTHR12378">
    <property type="entry name" value="DESUMOYLATING ISOPEPTIDASE"/>
    <property type="match status" value="1"/>
</dbReference>
<evidence type="ECO:0000259" key="4">
    <source>
        <dbReference type="PROSITE" id="PS51396"/>
    </source>
</evidence>
<proteinExistence type="inferred from homology"/>
<evidence type="ECO:0008006" key="8">
    <source>
        <dbReference type="Google" id="ProtNLM"/>
    </source>
</evidence>
<dbReference type="InterPro" id="IPR011989">
    <property type="entry name" value="ARM-like"/>
</dbReference>
<evidence type="ECO:0000256" key="3">
    <source>
        <dbReference type="ARBA" id="ARBA00022801"/>
    </source>
</evidence>
<protein>
    <recommendedName>
        <fullName evidence="8">PPPDE domain-containing protein</fullName>
    </recommendedName>
</protein>
<dbReference type="Gene3D" id="3.90.1720.30">
    <property type="entry name" value="PPPDE domains"/>
    <property type="match status" value="1"/>
</dbReference>
<dbReference type="Gene3D" id="1.25.10.10">
    <property type="entry name" value="Leucine-rich Repeat Variant"/>
    <property type="match status" value="1"/>
</dbReference>
<dbReference type="OrthoDB" id="21221at2759"/>
<dbReference type="GO" id="GO:0070646">
    <property type="term" value="P:protein modification by small protein removal"/>
    <property type="evidence" value="ECO:0007669"/>
    <property type="project" value="TreeGrafter"/>
</dbReference>
<keyword evidence="2" id="KW-0645">Protease</keyword>
<dbReference type="KEGG" id="blac:94349866"/>
<reference evidence="6 7" key="1">
    <citation type="journal article" date="2021" name="Genome Biol.">
        <title>AFLAP: assembly-free linkage analysis pipeline using k-mers from genome sequencing data.</title>
        <authorList>
            <person name="Fletcher K."/>
            <person name="Zhang L."/>
            <person name="Gil J."/>
            <person name="Han R."/>
            <person name="Cavanaugh K."/>
            <person name="Michelmore R."/>
        </authorList>
    </citation>
    <scope>NUCLEOTIDE SEQUENCE [LARGE SCALE GENOMIC DNA]</scope>
    <source>
        <strain evidence="6 7">SF5</strain>
    </source>
</reference>
<dbReference type="PROSITE" id="PS51858">
    <property type="entry name" value="PPPDE"/>
    <property type="match status" value="1"/>
</dbReference>
<evidence type="ECO:0000259" key="5">
    <source>
        <dbReference type="PROSITE" id="PS51858"/>
    </source>
</evidence>
<dbReference type="InterPro" id="IPR008580">
    <property type="entry name" value="PPPDE_dom"/>
</dbReference>
<gene>
    <name evidence="6" type="ORF">CCR75_006123</name>
</gene>
<dbReference type="Pfam" id="PF08324">
    <property type="entry name" value="PUL"/>
    <property type="match status" value="1"/>
</dbReference>
<accession>A0A976IKG8</accession>
<dbReference type="SMART" id="SM01179">
    <property type="entry name" value="DUF862"/>
    <property type="match status" value="1"/>
</dbReference>
<dbReference type="RefSeq" id="XP_067823014.1">
    <property type="nucleotide sequence ID" value="XM_067964195.1"/>
</dbReference>